<feature type="chain" id="PRO_5033827082" evidence="2">
    <location>
        <begin position="19"/>
        <end position="555"/>
    </location>
</feature>
<evidence type="ECO:0000256" key="2">
    <source>
        <dbReference type="SAM" id="SignalP"/>
    </source>
</evidence>
<dbReference type="SUPFAM" id="SSF56601">
    <property type="entry name" value="beta-lactamase/transpeptidase-like"/>
    <property type="match status" value="1"/>
</dbReference>
<dbReference type="EMBL" id="VJMH01005161">
    <property type="protein sequence ID" value="KAF0699687.1"/>
    <property type="molecule type" value="Genomic_DNA"/>
</dbReference>
<keyword evidence="2" id="KW-0732">Signal</keyword>
<proteinExistence type="predicted"/>
<dbReference type="PANTHER" id="PTHR46825:SF9">
    <property type="entry name" value="BETA-LACTAMASE-RELATED DOMAIN-CONTAINING PROTEIN"/>
    <property type="match status" value="1"/>
</dbReference>
<evidence type="ECO:0000313" key="4">
    <source>
        <dbReference type="EMBL" id="KAF0699687.1"/>
    </source>
</evidence>
<organism evidence="5 6">
    <name type="scientific">Aphanomyces stellatus</name>
    <dbReference type="NCBI Taxonomy" id="120398"/>
    <lineage>
        <taxon>Eukaryota</taxon>
        <taxon>Sar</taxon>
        <taxon>Stramenopiles</taxon>
        <taxon>Oomycota</taxon>
        <taxon>Saprolegniomycetes</taxon>
        <taxon>Saprolegniales</taxon>
        <taxon>Verrucalvaceae</taxon>
        <taxon>Aphanomyces</taxon>
    </lineage>
</organism>
<dbReference type="InterPro" id="IPR050491">
    <property type="entry name" value="AmpC-like"/>
</dbReference>
<evidence type="ECO:0000259" key="3">
    <source>
        <dbReference type="Pfam" id="PF00144"/>
    </source>
</evidence>
<protein>
    <submittedName>
        <fullName evidence="5">Aste57867_9764 protein</fullName>
    </submittedName>
</protein>
<dbReference type="PANTHER" id="PTHR46825">
    <property type="entry name" value="D-ALANYL-D-ALANINE-CARBOXYPEPTIDASE/ENDOPEPTIDASE AMPH"/>
    <property type="match status" value="1"/>
</dbReference>
<feature type="compositionally biased region" description="Low complexity" evidence="1">
    <location>
        <begin position="32"/>
        <end position="43"/>
    </location>
</feature>
<dbReference type="InterPro" id="IPR001466">
    <property type="entry name" value="Beta-lactam-related"/>
</dbReference>
<dbReference type="AlphaFoldDB" id="A0A485KPC6"/>
<dbReference type="Gene3D" id="3.40.710.10">
    <property type="entry name" value="DD-peptidase/beta-lactamase superfamily"/>
    <property type="match status" value="1"/>
</dbReference>
<keyword evidence="6" id="KW-1185">Reference proteome</keyword>
<sequence length="555" mass="60214">MRALYIVGFLFAVVTLWAVTTSPPQSNDSHVTITTGQGTPTQTNRSVAEKRAMAIAFVEKQMQEHPIPGLSLSVVYKNETVIAQGFGTKQFGKTNTPVTASTLFQIGSYTKTFIALGIAKLVDEGVMQWTDSVKQHLPWFELIDKYAEKYTTIGDLLAMNSVFGSHEGDQVWAFGVYSTEKELVQHLRLFNTSSRSLRPGYAYSNLNFEILGQVLVQVTNQSWFGYIQTTILHPLGMNETFGEAMVAPNQGDVSHGHLTCGGNIIGPFSLFEPSMIVVARANSYFASGSIVMSTSDLAKLSHFLLDKGHGIFRSPKTIEDMTTGHSVLTLSKVAVESHGFTFNADGNVVAAGYGLDVVGNVMFGHDYYEKGGDTMGFKLRNGFVPSEGLAVTVTTNVEYSELAPTAERLVLERMRSYLLGIFLDVPLPYLDATHLRATAHLPPPVPGRCDPHYFGGQPWGPPGASIPAIVQDKLVGTYVMAESPAYYGNFTVFKNESSLVLRWGAYSKPLVPTADPATVVWAVELSAVTLPVGVEGMNTSSPTLLFGGAPLVRIA</sequence>
<dbReference type="Pfam" id="PF00144">
    <property type="entry name" value="Beta-lactamase"/>
    <property type="match status" value="1"/>
</dbReference>
<feature type="domain" description="Beta-lactamase-related" evidence="3">
    <location>
        <begin position="56"/>
        <end position="411"/>
    </location>
</feature>
<feature type="region of interest" description="Disordered" evidence="1">
    <location>
        <begin position="22"/>
        <end position="44"/>
    </location>
</feature>
<dbReference type="Proteomes" id="UP000332933">
    <property type="component" value="Unassembled WGS sequence"/>
</dbReference>
<dbReference type="InterPro" id="IPR012338">
    <property type="entry name" value="Beta-lactam/transpept-like"/>
</dbReference>
<feature type="compositionally biased region" description="Polar residues" evidence="1">
    <location>
        <begin position="22"/>
        <end position="31"/>
    </location>
</feature>
<evidence type="ECO:0000313" key="6">
    <source>
        <dbReference type="Proteomes" id="UP000332933"/>
    </source>
</evidence>
<accession>A0A485KPC6</accession>
<feature type="signal peptide" evidence="2">
    <location>
        <begin position="1"/>
        <end position="18"/>
    </location>
</feature>
<reference evidence="4" key="2">
    <citation type="submission" date="2019-06" db="EMBL/GenBank/DDBJ databases">
        <title>Genomics analysis of Aphanomyces spp. identifies a new class of oomycete effector associated with host adaptation.</title>
        <authorList>
            <person name="Gaulin E."/>
        </authorList>
    </citation>
    <scope>NUCLEOTIDE SEQUENCE</scope>
    <source>
        <strain evidence="4">CBS 578.67</strain>
    </source>
</reference>
<evidence type="ECO:0000313" key="5">
    <source>
        <dbReference type="EMBL" id="VFT86643.1"/>
    </source>
</evidence>
<dbReference type="OrthoDB" id="73259at2759"/>
<evidence type="ECO:0000256" key="1">
    <source>
        <dbReference type="SAM" id="MobiDB-lite"/>
    </source>
</evidence>
<name>A0A485KPC6_9STRA</name>
<reference evidence="5 6" key="1">
    <citation type="submission" date="2019-03" db="EMBL/GenBank/DDBJ databases">
        <authorList>
            <person name="Gaulin E."/>
            <person name="Dumas B."/>
        </authorList>
    </citation>
    <scope>NUCLEOTIDE SEQUENCE [LARGE SCALE GENOMIC DNA]</scope>
    <source>
        <strain evidence="5">CBS 568.67</strain>
    </source>
</reference>
<dbReference type="EMBL" id="CAADRA010005182">
    <property type="protein sequence ID" value="VFT86643.1"/>
    <property type="molecule type" value="Genomic_DNA"/>
</dbReference>
<gene>
    <name evidence="5" type="primary">Aste57867_9764</name>
    <name evidence="4" type="ORF">As57867_009725</name>
    <name evidence="5" type="ORF">ASTE57867_9764</name>
</gene>